<evidence type="ECO:0000256" key="1">
    <source>
        <dbReference type="ARBA" id="ARBA00004651"/>
    </source>
</evidence>
<feature type="transmembrane region" description="Helical" evidence="8">
    <location>
        <begin position="21"/>
        <end position="38"/>
    </location>
</feature>
<keyword evidence="6 8" id="KW-0472">Membrane</keyword>
<evidence type="ECO:0000313" key="11">
    <source>
        <dbReference type="Proteomes" id="UP000824024"/>
    </source>
</evidence>
<evidence type="ECO:0000256" key="7">
    <source>
        <dbReference type="SAM" id="MobiDB-lite"/>
    </source>
</evidence>
<feature type="transmembrane region" description="Helical" evidence="8">
    <location>
        <begin position="222"/>
        <end position="241"/>
    </location>
</feature>
<dbReference type="Pfam" id="PF00884">
    <property type="entry name" value="Sulfatase"/>
    <property type="match status" value="1"/>
</dbReference>
<dbReference type="EMBL" id="DXCH01000193">
    <property type="protein sequence ID" value="HIZ07658.1"/>
    <property type="molecule type" value="Genomic_DNA"/>
</dbReference>
<protein>
    <submittedName>
        <fullName evidence="10">Sulfatase-like hydrolase/transferase</fullName>
    </submittedName>
</protein>
<feature type="transmembrane region" description="Helical" evidence="8">
    <location>
        <begin position="117"/>
        <end position="134"/>
    </location>
</feature>
<reference evidence="10" key="1">
    <citation type="journal article" date="2021" name="PeerJ">
        <title>Extensive microbial diversity within the chicken gut microbiome revealed by metagenomics and culture.</title>
        <authorList>
            <person name="Gilroy R."/>
            <person name="Ravi A."/>
            <person name="Getino M."/>
            <person name="Pursley I."/>
            <person name="Horton D.L."/>
            <person name="Alikhan N.F."/>
            <person name="Baker D."/>
            <person name="Gharbi K."/>
            <person name="Hall N."/>
            <person name="Watson M."/>
            <person name="Adriaenssens E.M."/>
            <person name="Foster-Nyarko E."/>
            <person name="Jarju S."/>
            <person name="Secka A."/>
            <person name="Antonio M."/>
            <person name="Oren A."/>
            <person name="Chaudhuri R.R."/>
            <person name="La Ragione R."/>
            <person name="Hildebrand F."/>
            <person name="Pallen M.J."/>
        </authorList>
    </citation>
    <scope>NUCLEOTIDE SEQUENCE</scope>
    <source>
        <strain evidence="10">CHK192-9172</strain>
    </source>
</reference>
<evidence type="ECO:0000259" key="9">
    <source>
        <dbReference type="Pfam" id="PF00884"/>
    </source>
</evidence>
<dbReference type="PANTHER" id="PTHR47371">
    <property type="entry name" value="LIPOTEICHOIC ACID SYNTHASE"/>
    <property type="match status" value="1"/>
</dbReference>
<feature type="region of interest" description="Disordered" evidence="7">
    <location>
        <begin position="725"/>
        <end position="760"/>
    </location>
</feature>
<dbReference type="InterPro" id="IPR017850">
    <property type="entry name" value="Alkaline_phosphatase_core_sf"/>
</dbReference>
<dbReference type="GO" id="GO:0016787">
    <property type="term" value="F:hydrolase activity"/>
    <property type="evidence" value="ECO:0007669"/>
    <property type="project" value="UniProtKB-KW"/>
</dbReference>
<evidence type="ECO:0000256" key="6">
    <source>
        <dbReference type="ARBA" id="ARBA00023136"/>
    </source>
</evidence>
<dbReference type="Gene3D" id="3.40.720.10">
    <property type="entry name" value="Alkaline Phosphatase, subunit A"/>
    <property type="match status" value="1"/>
</dbReference>
<evidence type="ECO:0000256" key="5">
    <source>
        <dbReference type="ARBA" id="ARBA00022989"/>
    </source>
</evidence>
<feature type="transmembrane region" description="Helical" evidence="8">
    <location>
        <begin position="141"/>
        <end position="159"/>
    </location>
</feature>
<name>A0A9D2D333_9FIRM</name>
<organism evidence="10 11">
    <name type="scientific">Candidatus Eubacterium avistercoris</name>
    <dbReference type="NCBI Taxonomy" id="2838567"/>
    <lineage>
        <taxon>Bacteria</taxon>
        <taxon>Bacillati</taxon>
        <taxon>Bacillota</taxon>
        <taxon>Clostridia</taxon>
        <taxon>Eubacteriales</taxon>
        <taxon>Eubacteriaceae</taxon>
        <taxon>Eubacterium</taxon>
    </lineage>
</organism>
<feature type="transmembrane region" description="Helical" evidence="8">
    <location>
        <begin position="189"/>
        <end position="206"/>
    </location>
</feature>
<dbReference type="AlphaFoldDB" id="A0A9D2D333"/>
<feature type="domain" description="Sulfatase N-terminal" evidence="9">
    <location>
        <begin position="329"/>
        <end position="649"/>
    </location>
</feature>
<evidence type="ECO:0000256" key="2">
    <source>
        <dbReference type="ARBA" id="ARBA00004936"/>
    </source>
</evidence>
<feature type="transmembrane region" description="Helical" evidence="8">
    <location>
        <begin position="87"/>
        <end position="105"/>
    </location>
</feature>
<dbReference type="PANTHER" id="PTHR47371:SF3">
    <property type="entry name" value="PHOSPHOGLYCEROL TRANSFERASE I"/>
    <property type="match status" value="1"/>
</dbReference>
<comment type="caution">
    <text evidence="10">The sequence shown here is derived from an EMBL/GenBank/DDBJ whole genome shotgun (WGS) entry which is preliminary data.</text>
</comment>
<dbReference type="InterPro" id="IPR000917">
    <property type="entry name" value="Sulfatase_N"/>
</dbReference>
<keyword evidence="10" id="KW-0378">Hydrolase</keyword>
<dbReference type="InterPro" id="IPR050448">
    <property type="entry name" value="OpgB/LTA_synthase_biosynth"/>
</dbReference>
<keyword evidence="5 8" id="KW-1133">Transmembrane helix</keyword>
<gene>
    <name evidence="10" type="ORF">IAA08_06970</name>
</gene>
<feature type="transmembrane region" description="Helical" evidence="8">
    <location>
        <begin position="53"/>
        <end position="75"/>
    </location>
</feature>
<dbReference type="GO" id="GO:0005886">
    <property type="term" value="C:plasma membrane"/>
    <property type="evidence" value="ECO:0007669"/>
    <property type="project" value="UniProtKB-SubCell"/>
</dbReference>
<dbReference type="SUPFAM" id="SSF53649">
    <property type="entry name" value="Alkaline phosphatase-like"/>
    <property type="match status" value="1"/>
</dbReference>
<reference evidence="10" key="2">
    <citation type="submission" date="2021-04" db="EMBL/GenBank/DDBJ databases">
        <authorList>
            <person name="Gilroy R."/>
        </authorList>
    </citation>
    <scope>NUCLEOTIDE SEQUENCE</scope>
    <source>
        <strain evidence="10">CHK192-9172</strain>
    </source>
</reference>
<sequence>MEKKLKIKNLEFVITAAGKKVRILAAAVTAFIFIFVLLNRDLYLDSDLGTSQAIALLIVSLICAPGAGLLITFSIKLPQRLRTPGNVLFFFLMPIVSLQMVESLNGKFIYDFSPETFFANYLTILCFYLLFYMITGRFHLVGLLVNIPLYIWGLVNYFIETFRGTPFTPMDIFSVKTGLNVADGYTYSLSWNLILGSLLFLLTYLLNRKIKNVKPQKLKFKIFTRLIPGGFLACMLAAFFFTDFPATAGYQPDFWNQTRGYYNTGSFFNFCLNTKYLHVSQPANYNAQDTENLLDEALVSAGVDPDSDTSTNILTGKNDYTPSSSQETPNIICIMNESFSDLGVLGDFETNEDYMPFIHSLTENTIKGNLYMPVFGAGTSNSEFEFLTGNSISTLPAGCNVYQSYIKTSQSSLVSTLGSLGYTKQAFHPYYKDGWNRPEVYKDFGFDKFTAIEDFIDNDILDTYKQNNDVSEYESLLEKEYPGEDILLRRFVSDAYDYSMVEDMYENRDTSKPFFLFNVTMQNHGGYSAAYSNFVQDIYTTDLSQSYPMANRYLSLVKKSDEAFQSLVEYFSKVDEPTIICMFGDHQPSIENEFYEEVLGSDLNSLTREQEQSRYVTPFVIWANYDIPEATVEKMSANYLSTLLLQTAGLELTDYNKFLASMYQQLPVIDTVGYIDTEDNYYGHDESSDYSDLLNIYSRIQYNNLIDTDNKENQLFYLNYDNTVNQEGTDTSGDTSSPSGETGNSPSQSTAGNSSSQESE</sequence>
<keyword evidence="3" id="KW-1003">Cell membrane</keyword>
<evidence type="ECO:0000256" key="8">
    <source>
        <dbReference type="SAM" id="Phobius"/>
    </source>
</evidence>
<feature type="compositionally biased region" description="Polar residues" evidence="7">
    <location>
        <begin position="744"/>
        <end position="760"/>
    </location>
</feature>
<evidence type="ECO:0000313" key="10">
    <source>
        <dbReference type="EMBL" id="HIZ07658.1"/>
    </source>
</evidence>
<comment type="subcellular location">
    <subcellularLocation>
        <location evidence="1">Cell membrane</location>
        <topology evidence="1">Multi-pass membrane protein</topology>
    </subcellularLocation>
</comment>
<comment type="pathway">
    <text evidence="2">Cell wall biogenesis; lipoteichoic acid biosynthesis.</text>
</comment>
<keyword evidence="4 8" id="KW-0812">Transmembrane</keyword>
<accession>A0A9D2D333</accession>
<dbReference type="Proteomes" id="UP000824024">
    <property type="component" value="Unassembled WGS sequence"/>
</dbReference>
<evidence type="ECO:0000256" key="3">
    <source>
        <dbReference type="ARBA" id="ARBA00022475"/>
    </source>
</evidence>
<proteinExistence type="predicted"/>
<dbReference type="CDD" id="cd16015">
    <property type="entry name" value="LTA_synthase"/>
    <property type="match status" value="1"/>
</dbReference>
<feature type="compositionally biased region" description="Low complexity" evidence="7">
    <location>
        <begin position="727"/>
        <end position="743"/>
    </location>
</feature>
<evidence type="ECO:0000256" key="4">
    <source>
        <dbReference type="ARBA" id="ARBA00022692"/>
    </source>
</evidence>